<keyword evidence="3" id="KW-1185">Reference proteome</keyword>
<accession>A0ABW4ZB93</accession>
<gene>
    <name evidence="2" type="ORF">ACFSW8_10145</name>
</gene>
<proteinExistence type="predicted"/>
<dbReference type="EMBL" id="JBHUJB010000040">
    <property type="protein sequence ID" value="MFD2159258.1"/>
    <property type="molecule type" value="Genomic_DNA"/>
</dbReference>
<protein>
    <submittedName>
        <fullName evidence="2">Uncharacterized protein</fullName>
    </submittedName>
</protein>
<dbReference type="RefSeq" id="WP_377088490.1">
    <property type="nucleotide sequence ID" value="NZ_JBHSJL010000014.1"/>
</dbReference>
<evidence type="ECO:0000313" key="3">
    <source>
        <dbReference type="Proteomes" id="UP001597389"/>
    </source>
</evidence>
<evidence type="ECO:0000256" key="1">
    <source>
        <dbReference type="SAM" id="MobiDB-lite"/>
    </source>
</evidence>
<sequence>MAKTLGHTHTTHHNANDVAAPPLGVRVARYRSHGSLKLASGGAERSHL</sequence>
<organism evidence="2 3">
    <name type="scientific">Rubritalea tangerina</name>
    <dbReference type="NCBI Taxonomy" id="430798"/>
    <lineage>
        <taxon>Bacteria</taxon>
        <taxon>Pseudomonadati</taxon>
        <taxon>Verrucomicrobiota</taxon>
        <taxon>Verrucomicrobiia</taxon>
        <taxon>Verrucomicrobiales</taxon>
        <taxon>Rubritaleaceae</taxon>
        <taxon>Rubritalea</taxon>
    </lineage>
</organism>
<dbReference type="Proteomes" id="UP001597389">
    <property type="component" value="Unassembled WGS sequence"/>
</dbReference>
<evidence type="ECO:0000313" key="2">
    <source>
        <dbReference type="EMBL" id="MFD2159258.1"/>
    </source>
</evidence>
<comment type="caution">
    <text evidence="2">The sequence shown here is derived from an EMBL/GenBank/DDBJ whole genome shotgun (WGS) entry which is preliminary data.</text>
</comment>
<reference evidence="3" key="1">
    <citation type="journal article" date="2019" name="Int. J. Syst. Evol. Microbiol.">
        <title>The Global Catalogue of Microorganisms (GCM) 10K type strain sequencing project: providing services to taxonomists for standard genome sequencing and annotation.</title>
        <authorList>
            <consortium name="The Broad Institute Genomics Platform"/>
            <consortium name="The Broad Institute Genome Sequencing Center for Infectious Disease"/>
            <person name="Wu L."/>
            <person name="Ma J."/>
        </authorList>
    </citation>
    <scope>NUCLEOTIDE SEQUENCE [LARGE SCALE GENOMIC DNA]</scope>
    <source>
        <strain evidence="3">CCUG 57942</strain>
    </source>
</reference>
<feature type="region of interest" description="Disordered" evidence="1">
    <location>
        <begin position="1"/>
        <end position="22"/>
    </location>
</feature>
<name>A0ABW4ZB93_9BACT</name>